<dbReference type="Proteomes" id="UP000054053">
    <property type="component" value="Unassembled WGS sequence"/>
</dbReference>
<dbReference type="AlphaFoldDB" id="A0A1B5KYS4"/>
<proteinExistence type="predicted"/>
<evidence type="ECO:0000313" key="2">
    <source>
        <dbReference type="Proteomes" id="UP000054053"/>
    </source>
</evidence>
<name>A0A1B5KYS4_USTVR</name>
<sequence length="236" mass="27479">MLIGSNPGPLQSLPLDTFKAPRMRFRLPESPLELRVTYRRLRKCTGRRKLLLQLLFPVPWHFAIPPQSPPSYYESIDENSLQPNMMMLRWIPLFRMRDTPLRSLYRLYEDLCAKDLIMMGYEADYFFNHTDKKWKLCQMPDPQDPDPTRYAVLASMVEALVSSFNWKLEVGLRRDGTHNVDGIKEALHLETRPAWTADVKPLPETLRLGGSREVHGASADFLRRNIEAPMGYLYNV</sequence>
<comment type="caution">
    <text evidence="1">The sequence shown here is derived from an EMBL/GenBank/DDBJ whole genome shotgun (WGS) entry which is preliminary data.</text>
</comment>
<reference evidence="2" key="1">
    <citation type="journal article" date="2016" name="Genome Announc.">
        <title>Genome sequence of Ustilaginoidea virens IPU010, a rice pathogenic fungus causing false smut.</title>
        <authorList>
            <person name="Kumagai T."/>
            <person name="Ishii T."/>
            <person name="Terai G."/>
            <person name="Umemura M."/>
            <person name="Machida M."/>
            <person name="Asai K."/>
        </authorList>
    </citation>
    <scope>NUCLEOTIDE SEQUENCE [LARGE SCALE GENOMIC DNA]</scope>
    <source>
        <strain evidence="2">IPU010</strain>
    </source>
</reference>
<protein>
    <submittedName>
        <fullName evidence="1">Uncharacterized protein</fullName>
    </submittedName>
</protein>
<dbReference type="EMBL" id="BBTG02000001">
    <property type="protein sequence ID" value="GAO16234.1"/>
    <property type="molecule type" value="Genomic_DNA"/>
</dbReference>
<evidence type="ECO:0000313" key="1">
    <source>
        <dbReference type="EMBL" id="GAO16234.1"/>
    </source>
</evidence>
<gene>
    <name evidence="1" type="ORF">UVI_02000170</name>
</gene>
<accession>A0A1B5KYS4</accession>
<organism evidence="1 2">
    <name type="scientific">Ustilaginoidea virens</name>
    <name type="common">Rice false smut fungus</name>
    <name type="synonym">Villosiclava virens</name>
    <dbReference type="NCBI Taxonomy" id="1159556"/>
    <lineage>
        <taxon>Eukaryota</taxon>
        <taxon>Fungi</taxon>
        <taxon>Dikarya</taxon>
        <taxon>Ascomycota</taxon>
        <taxon>Pezizomycotina</taxon>
        <taxon>Sordariomycetes</taxon>
        <taxon>Hypocreomycetidae</taxon>
        <taxon>Hypocreales</taxon>
        <taxon>Clavicipitaceae</taxon>
        <taxon>Ustilaginoidea</taxon>
    </lineage>
</organism>